<evidence type="ECO:0000256" key="9">
    <source>
        <dbReference type="SAM" id="Phobius"/>
    </source>
</evidence>
<keyword evidence="2" id="KW-1003">Cell membrane</keyword>
<name>A0A162UJG4_9CLOT</name>
<keyword evidence="5 9" id="KW-0812">Transmembrane</keyword>
<dbReference type="Pfam" id="PF13231">
    <property type="entry name" value="PMT_2"/>
    <property type="match status" value="1"/>
</dbReference>
<comment type="caution">
    <text evidence="12">The sequence shown here is derived from an EMBL/GenBank/DDBJ whole genome shotgun (WGS) entry which is preliminary data.</text>
</comment>
<feature type="transmembrane region" description="Helical" evidence="9">
    <location>
        <begin position="79"/>
        <end position="103"/>
    </location>
</feature>
<feature type="compositionally biased region" description="Polar residues" evidence="8">
    <location>
        <begin position="268"/>
        <end position="277"/>
    </location>
</feature>
<dbReference type="InterPro" id="IPR038731">
    <property type="entry name" value="RgtA/B/C-like"/>
</dbReference>
<gene>
    <name evidence="12" type="primary">arnT_1</name>
    <name evidence="12" type="ORF">CLMAG_10440</name>
</gene>
<dbReference type="InterPro" id="IPR050297">
    <property type="entry name" value="LipidA_mod_glycosyltrf_83"/>
</dbReference>
<dbReference type="STRING" id="1121326.CLMAG_10440"/>
<evidence type="ECO:0000256" key="4">
    <source>
        <dbReference type="ARBA" id="ARBA00022679"/>
    </source>
</evidence>
<dbReference type="Proteomes" id="UP000076603">
    <property type="component" value="Unassembled WGS sequence"/>
</dbReference>
<dbReference type="EMBL" id="LWAE01000001">
    <property type="protein sequence ID" value="KZL93991.1"/>
    <property type="molecule type" value="Genomic_DNA"/>
</dbReference>
<accession>A0A162UJG4</accession>
<dbReference type="GO" id="GO:0005886">
    <property type="term" value="C:plasma membrane"/>
    <property type="evidence" value="ECO:0007669"/>
    <property type="project" value="UniProtKB-SubCell"/>
</dbReference>
<evidence type="ECO:0000256" key="1">
    <source>
        <dbReference type="ARBA" id="ARBA00004651"/>
    </source>
</evidence>
<dbReference type="PROSITE" id="PS51257">
    <property type="entry name" value="PROKAR_LIPOPROTEIN"/>
    <property type="match status" value="1"/>
</dbReference>
<organism evidence="12 13">
    <name type="scientific">Clostridium magnum DSM 2767</name>
    <dbReference type="NCBI Taxonomy" id="1121326"/>
    <lineage>
        <taxon>Bacteria</taxon>
        <taxon>Bacillati</taxon>
        <taxon>Bacillota</taxon>
        <taxon>Clostridia</taxon>
        <taxon>Eubacteriales</taxon>
        <taxon>Clostridiaceae</taxon>
        <taxon>Clostridium</taxon>
    </lineage>
</organism>
<dbReference type="PANTHER" id="PTHR33908">
    <property type="entry name" value="MANNOSYLTRANSFERASE YKCB-RELATED"/>
    <property type="match status" value="1"/>
</dbReference>
<reference evidence="12 13" key="1">
    <citation type="submission" date="2016-04" db="EMBL/GenBank/DDBJ databases">
        <title>Genome sequence of Clostridium magnum DSM 2767.</title>
        <authorList>
            <person name="Poehlein A."/>
            <person name="Uhlig R."/>
            <person name="Fischer R."/>
            <person name="Bahl H."/>
            <person name="Daniel R."/>
        </authorList>
    </citation>
    <scope>NUCLEOTIDE SEQUENCE [LARGE SCALE GENOMIC DNA]</scope>
    <source>
        <strain evidence="12 13">DSM 2767</strain>
    </source>
</reference>
<feature type="region of interest" description="Disordered" evidence="8">
    <location>
        <begin position="259"/>
        <end position="315"/>
    </location>
</feature>
<keyword evidence="4 12" id="KW-0808">Transferase</keyword>
<evidence type="ECO:0000313" key="13">
    <source>
        <dbReference type="Proteomes" id="UP000076603"/>
    </source>
</evidence>
<comment type="subcellular location">
    <subcellularLocation>
        <location evidence="1">Cell membrane</location>
        <topology evidence="1">Multi-pass membrane protein</topology>
    </subcellularLocation>
</comment>
<dbReference type="OrthoDB" id="9810398at2"/>
<sequence>MKFKLKKNLPILLTVLLACVIYIWKLWDEGLANLYYSAGVYSMGQSFHAFFYNSIDSVGFISIDKPPLGLWIQVLFTKIFGFNGMAIVLPEALASVFSVYLIYKIINKRFGQTAGIISALVLALTPILVAVSRNNTIDGILIFMLILASDQTIKASEKSSIKHLIIASLFIGLGFNVKMLQAYMIVPAVYSTYFLFSKEKILKRMISSAISIVILVIVSFSWIMAVDFTPAQNRPYVGSSGTNSEINLTLGNNGMGRLIGRASGGGNNSHMTSQQNGRKNEPGNNPPGKTKAEDKNRPPSGNSPQPKPMNGQGLGGEGGPTSIFRLYNNNIAGQISWFLFPALMVSLLCLYQLFRKKLEPSSKNISLFYFTMCFISMFIYFSFSIGMVHRYYLAMLSSAIAGLIGIGVSLLLEKYSENKSVIIAIFGASAATQLYIQSLYKDWLNWLLPLCAVVFAVSITLIFFGIKKRVKKEIISIPIAALLILPGIWSFTPIIYGNNAQLPIAGPELVNQGDLFDRHPELSNLIIFLKDNRGNATYIASVPSAMDMGAELILQSGEPVMVLGGFNGGDNPLTLEEYKNMIRIGKIKYAIITKNKASINTDNSSGNINDWIIKNCTPIKEQFNGFTLYKLSIN</sequence>
<keyword evidence="3 12" id="KW-0328">Glycosyltransferase</keyword>
<evidence type="ECO:0000256" key="2">
    <source>
        <dbReference type="ARBA" id="ARBA00022475"/>
    </source>
</evidence>
<feature type="transmembrane region" description="Helical" evidence="9">
    <location>
        <begin position="421"/>
        <end position="440"/>
    </location>
</feature>
<evidence type="ECO:0000256" key="6">
    <source>
        <dbReference type="ARBA" id="ARBA00022989"/>
    </source>
</evidence>
<dbReference type="PANTHER" id="PTHR33908:SF3">
    <property type="entry name" value="UNDECAPRENYL PHOSPHATE-ALPHA-4-AMINO-4-DEOXY-L-ARABINOSE ARABINOSYL TRANSFERASE"/>
    <property type="match status" value="1"/>
</dbReference>
<evidence type="ECO:0000256" key="8">
    <source>
        <dbReference type="SAM" id="MobiDB-lite"/>
    </source>
</evidence>
<feature type="transmembrane region" description="Helical" evidence="9">
    <location>
        <begin position="366"/>
        <end position="385"/>
    </location>
</feature>
<feature type="transmembrane region" description="Helical" evidence="9">
    <location>
        <begin position="446"/>
        <end position="465"/>
    </location>
</feature>
<feature type="transmembrane region" description="Helical" evidence="9">
    <location>
        <begin position="477"/>
        <end position="496"/>
    </location>
</feature>
<dbReference type="InterPro" id="IPR056785">
    <property type="entry name" value="YkcA/B-like_C"/>
</dbReference>
<evidence type="ECO:0000313" key="12">
    <source>
        <dbReference type="EMBL" id="KZL93991.1"/>
    </source>
</evidence>
<dbReference type="GO" id="GO:0009103">
    <property type="term" value="P:lipopolysaccharide biosynthetic process"/>
    <property type="evidence" value="ECO:0007669"/>
    <property type="project" value="UniProtKB-ARBA"/>
</dbReference>
<feature type="domain" description="Glycosyltransferase RgtA/B/C/D-like" evidence="10">
    <location>
        <begin position="64"/>
        <end position="222"/>
    </location>
</feature>
<keyword evidence="7 9" id="KW-0472">Membrane</keyword>
<evidence type="ECO:0000259" key="11">
    <source>
        <dbReference type="Pfam" id="PF24878"/>
    </source>
</evidence>
<feature type="transmembrane region" description="Helical" evidence="9">
    <location>
        <begin position="335"/>
        <end position="354"/>
    </location>
</feature>
<feature type="transmembrane region" description="Helical" evidence="9">
    <location>
        <begin position="391"/>
        <end position="412"/>
    </location>
</feature>
<keyword evidence="13" id="KW-1185">Reference proteome</keyword>
<evidence type="ECO:0000259" key="10">
    <source>
        <dbReference type="Pfam" id="PF13231"/>
    </source>
</evidence>
<feature type="transmembrane region" description="Helical" evidence="9">
    <location>
        <begin position="206"/>
        <end position="225"/>
    </location>
</feature>
<dbReference type="EC" id="2.4.2.43" evidence="12"/>
<evidence type="ECO:0000256" key="7">
    <source>
        <dbReference type="ARBA" id="ARBA00023136"/>
    </source>
</evidence>
<feature type="domain" description="Putative mannosyltransferase YkcA/B-like C-terminal" evidence="11">
    <location>
        <begin position="525"/>
        <end position="615"/>
    </location>
</feature>
<feature type="transmembrane region" description="Helical" evidence="9">
    <location>
        <begin position="164"/>
        <end position="186"/>
    </location>
</feature>
<proteinExistence type="predicted"/>
<dbReference type="GO" id="GO:0103015">
    <property type="term" value="F:4-amino-4-deoxy-L-arabinose transferase activity"/>
    <property type="evidence" value="ECO:0007669"/>
    <property type="project" value="UniProtKB-EC"/>
</dbReference>
<dbReference type="AlphaFoldDB" id="A0A162UJG4"/>
<evidence type="ECO:0000256" key="3">
    <source>
        <dbReference type="ARBA" id="ARBA00022676"/>
    </source>
</evidence>
<protein>
    <submittedName>
        <fullName evidence="12">Undecaprenyl phosphate-alpha-4-amino-4-deoxy-L-arabinose arabinosyl transferase</fullName>
        <ecNumber evidence="12">2.4.2.43</ecNumber>
    </submittedName>
</protein>
<feature type="transmembrane region" description="Helical" evidence="9">
    <location>
        <begin position="110"/>
        <end position="131"/>
    </location>
</feature>
<dbReference type="GO" id="GO:0010041">
    <property type="term" value="P:response to iron(III) ion"/>
    <property type="evidence" value="ECO:0007669"/>
    <property type="project" value="TreeGrafter"/>
</dbReference>
<feature type="transmembrane region" description="Helical" evidence="9">
    <location>
        <begin position="9"/>
        <end position="27"/>
    </location>
</feature>
<dbReference type="Pfam" id="PF24878">
    <property type="entry name" value="YkcB_C"/>
    <property type="match status" value="1"/>
</dbReference>
<dbReference type="RefSeq" id="WP_139264164.1">
    <property type="nucleotide sequence ID" value="NZ_FQXL01000010.1"/>
</dbReference>
<dbReference type="PATRIC" id="fig|1121326.3.peg.1001"/>
<keyword evidence="6 9" id="KW-1133">Transmembrane helix</keyword>
<evidence type="ECO:0000256" key="5">
    <source>
        <dbReference type="ARBA" id="ARBA00022692"/>
    </source>
</evidence>